<reference evidence="4" key="1">
    <citation type="journal article" date="2019" name="Int. J. Syst. Evol. Microbiol.">
        <title>The Global Catalogue of Microorganisms (GCM) 10K type strain sequencing project: providing services to taxonomists for standard genome sequencing and annotation.</title>
        <authorList>
            <consortium name="The Broad Institute Genomics Platform"/>
            <consortium name="The Broad Institute Genome Sequencing Center for Infectious Disease"/>
            <person name="Wu L."/>
            <person name="Ma J."/>
        </authorList>
    </citation>
    <scope>NUCLEOTIDE SEQUENCE [LARGE SCALE GENOMIC DNA]</scope>
    <source>
        <strain evidence="4">CCUG 49018</strain>
    </source>
</reference>
<comment type="caution">
    <text evidence="3">The sequence shown here is derived from an EMBL/GenBank/DDBJ whole genome shotgun (WGS) entry which is preliminary data.</text>
</comment>
<gene>
    <name evidence="3" type="ORF">ACFQ34_07395</name>
</gene>
<keyword evidence="1 3" id="KW-0378">Hydrolase</keyword>
<proteinExistence type="predicted"/>
<dbReference type="EMBL" id="JBHTMB010000050">
    <property type="protein sequence ID" value="MFD1233105.1"/>
    <property type="molecule type" value="Genomic_DNA"/>
</dbReference>
<sequence length="276" mass="28972">MTSTVRRAGRGEPVVLLHPLALSGAVWGEFATRLVAAGFDVVAPDARGHGAEPAPWDGAPFSIADLADDVATLLDDLGVDRAHVVGMSMGGSIAVELAARHPGRVDRLVLADTTAWYGPNAPAAWTERAARAVGVPRRRQIPFQTDRWFTDEFVRTAHDEVRRVAAVFTATDSLAHAAACRALGALDARERLASITAPTLVLTGEEDLATPPSMGRALADGIPGSRFELLPALRHMSLVERPALAAVVAAHLRGAAAPKLSDVDCGCAAHAEEVVV</sequence>
<evidence type="ECO:0000259" key="2">
    <source>
        <dbReference type="Pfam" id="PF00561"/>
    </source>
</evidence>
<evidence type="ECO:0000256" key="1">
    <source>
        <dbReference type="ARBA" id="ARBA00022801"/>
    </source>
</evidence>
<evidence type="ECO:0000313" key="4">
    <source>
        <dbReference type="Proteomes" id="UP001597182"/>
    </source>
</evidence>
<dbReference type="PRINTS" id="PR00111">
    <property type="entry name" value="ABHYDROLASE"/>
</dbReference>
<keyword evidence="4" id="KW-1185">Reference proteome</keyword>
<dbReference type="PANTHER" id="PTHR43798:SF31">
    <property type="entry name" value="AB HYDROLASE SUPERFAMILY PROTEIN YCLE"/>
    <property type="match status" value="1"/>
</dbReference>
<dbReference type="PANTHER" id="PTHR43798">
    <property type="entry name" value="MONOACYLGLYCEROL LIPASE"/>
    <property type="match status" value="1"/>
</dbReference>
<dbReference type="Gene3D" id="3.40.50.1820">
    <property type="entry name" value="alpha/beta hydrolase"/>
    <property type="match status" value="1"/>
</dbReference>
<dbReference type="RefSeq" id="WP_339125979.1">
    <property type="nucleotide sequence ID" value="NZ_BAABKS010000053.1"/>
</dbReference>
<evidence type="ECO:0000313" key="3">
    <source>
        <dbReference type="EMBL" id="MFD1233105.1"/>
    </source>
</evidence>
<feature type="domain" description="AB hydrolase-1" evidence="2">
    <location>
        <begin position="13"/>
        <end position="242"/>
    </location>
</feature>
<dbReference type="InterPro" id="IPR050266">
    <property type="entry name" value="AB_hydrolase_sf"/>
</dbReference>
<protein>
    <submittedName>
        <fullName evidence="3">Alpha/beta fold hydrolase</fullName>
    </submittedName>
</protein>
<accession>A0ABW3VFH3</accession>
<dbReference type="Pfam" id="PF00561">
    <property type="entry name" value="Abhydrolase_1"/>
    <property type="match status" value="1"/>
</dbReference>
<dbReference type="SUPFAM" id="SSF53474">
    <property type="entry name" value="alpha/beta-Hydrolases"/>
    <property type="match status" value="1"/>
</dbReference>
<dbReference type="GO" id="GO:0016787">
    <property type="term" value="F:hydrolase activity"/>
    <property type="evidence" value="ECO:0007669"/>
    <property type="project" value="UniProtKB-KW"/>
</dbReference>
<dbReference type="InterPro" id="IPR029058">
    <property type="entry name" value="AB_hydrolase_fold"/>
</dbReference>
<name>A0ABW3VFH3_9PSEU</name>
<organism evidence="3 4">
    <name type="scientific">Pseudonocardia benzenivorans</name>
    <dbReference type="NCBI Taxonomy" id="228005"/>
    <lineage>
        <taxon>Bacteria</taxon>
        <taxon>Bacillati</taxon>
        <taxon>Actinomycetota</taxon>
        <taxon>Actinomycetes</taxon>
        <taxon>Pseudonocardiales</taxon>
        <taxon>Pseudonocardiaceae</taxon>
        <taxon>Pseudonocardia</taxon>
    </lineage>
</organism>
<dbReference type="InterPro" id="IPR000073">
    <property type="entry name" value="AB_hydrolase_1"/>
</dbReference>
<dbReference type="Proteomes" id="UP001597182">
    <property type="component" value="Unassembled WGS sequence"/>
</dbReference>